<evidence type="ECO:0000256" key="1">
    <source>
        <dbReference type="SAM" id="MobiDB-lite"/>
    </source>
</evidence>
<evidence type="ECO:0000313" key="3">
    <source>
        <dbReference type="Proteomes" id="UP000030108"/>
    </source>
</evidence>
<evidence type="ECO:0000313" key="2">
    <source>
        <dbReference type="EMBL" id="EUC61658.1"/>
    </source>
</evidence>
<feature type="compositionally biased region" description="Basic and acidic residues" evidence="1">
    <location>
        <begin position="222"/>
        <end position="250"/>
    </location>
</feature>
<protein>
    <recommendedName>
        <fullName evidence="4">SAP domain protein</fullName>
    </recommendedName>
</protein>
<evidence type="ECO:0008006" key="4">
    <source>
        <dbReference type="Google" id="ProtNLM"/>
    </source>
</evidence>
<feature type="non-terminal residue" evidence="2">
    <location>
        <position position="326"/>
    </location>
</feature>
<comment type="caution">
    <text evidence="2">The sequence shown here is derived from an EMBL/GenBank/DDBJ whole genome shotgun (WGS) entry which is preliminary data.</text>
</comment>
<name>X8JFE5_9AGAM</name>
<gene>
    <name evidence="2" type="ORF">RSOL_404490</name>
</gene>
<sequence>MEGDLLTRDTVVSEWMKLRSNFMREDIIRSSFEKTGIYPLNPNAFTEEDFAPSRAFSIQGQLPAGYPVTYSDEAEYDSDTENENELAFIESTELAQSPTVTPAGAFSRGQMSTPAPQISIHSEVKQEEDITLKNILPSPGTALNTKSQLTAEVIRLCGDLESCIAQRESACAHASLMAKQNAELQKKINTKKRNRRKKLTTDSRLVTSDEYVNIRRMEREDEERKAKILEEKAQQRRSEEARRERERAEGAHSLTWSSGWRNKRKEDLKDLCYALELSMEGTRDAMVKRIETYLAEKPEIVGDNRFRALFASKPVTNPVSSQVTGT</sequence>
<dbReference type="OrthoDB" id="5569309at2759"/>
<feature type="region of interest" description="Disordered" evidence="1">
    <location>
        <begin position="222"/>
        <end position="252"/>
    </location>
</feature>
<organism evidence="2 3">
    <name type="scientific">Rhizoctonia solani AG-3 Rhs1AP</name>
    <dbReference type="NCBI Taxonomy" id="1086054"/>
    <lineage>
        <taxon>Eukaryota</taxon>
        <taxon>Fungi</taxon>
        <taxon>Dikarya</taxon>
        <taxon>Basidiomycota</taxon>
        <taxon>Agaricomycotina</taxon>
        <taxon>Agaricomycetes</taxon>
        <taxon>Cantharellales</taxon>
        <taxon>Ceratobasidiaceae</taxon>
        <taxon>Rhizoctonia</taxon>
    </lineage>
</organism>
<accession>X8JFE5</accession>
<dbReference type="Proteomes" id="UP000030108">
    <property type="component" value="Unassembled WGS sequence"/>
</dbReference>
<dbReference type="EMBL" id="JATN01000319">
    <property type="protein sequence ID" value="EUC61658.1"/>
    <property type="molecule type" value="Genomic_DNA"/>
</dbReference>
<reference evidence="3" key="1">
    <citation type="journal article" date="2014" name="Genome Announc.">
        <title>Draft genome sequence of the plant-pathogenic soil fungus Rhizoctonia solani anastomosis group 3 strain Rhs1AP.</title>
        <authorList>
            <person name="Cubeta M.A."/>
            <person name="Thomas E."/>
            <person name="Dean R.A."/>
            <person name="Jabaji S."/>
            <person name="Neate S.M."/>
            <person name="Tavantzis S."/>
            <person name="Toda T."/>
            <person name="Vilgalys R."/>
            <person name="Bharathan N."/>
            <person name="Fedorova-Abrams N."/>
            <person name="Pakala S.B."/>
            <person name="Pakala S.M."/>
            <person name="Zafar N."/>
            <person name="Joardar V."/>
            <person name="Losada L."/>
            <person name="Nierman W.C."/>
        </authorList>
    </citation>
    <scope>NUCLEOTIDE SEQUENCE [LARGE SCALE GENOMIC DNA]</scope>
    <source>
        <strain evidence="3">AG-3</strain>
    </source>
</reference>
<proteinExistence type="predicted"/>
<dbReference type="AlphaFoldDB" id="X8JFE5"/>